<comment type="similarity">
    <text evidence="1">Belongs to the RelE toxin family.</text>
</comment>
<keyword evidence="2" id="KW-1277">Toxin-antitoxin system</keyword>
<dbReference type="SUPFAM" id="SSF143011">
    <property type="entry name" value="RelE-like"/>
    <property type="match status" value="1"/>
</dbReference>
<evidence type="ECO:0000256" key="1">
    <source>
        <dbReference type="ARBA" id="ARBA00006226"/>
    </source>
</evidence>
<dbReference type="Proteomes" id="UP000199256">
    <property type="component" value="Unassembled WGS sequence"/>
</dbReference>
<dbReference type="RefSeq" id="WP_090255646.1">
    <property type="nucleotide sequence ID" value="NZ_FOAA01000023.1"/>
</dbReference>
<dbReference type="EMBL" id="FOAA01000023">
    <property type="protein sequence ID" value="SEL60112.1"/>
    <property type="molecule type" value="Genomic_DNA"/>
</dbReference>
<dbReference type="Gene3D" id="3.30.2310.20">
    <property type="entry name" value="RelE-like"/>
    <property type="match status" value="1"/>
</dbReference>
<dbReference type="OrthoDB" id="5570653at2"/>
<evidence type="ECO:0000313" key="3">
    <source>
        <dbReference type="EMBL" id="SEL60112.1"/>
    </source>
</evidence>
<evidence type="ECO:0000256" key="2">
    <source>
        <dbReference type="ARBA" id="ARBA00022649"/>
    </source>
</evidence>
<accession>A0A1H7RIV8</accession>
<dbReference type="PANTHER" id="PTHR35601">
    <property type="entry name" value="TOXIN RELE"/>
    <property type="match status" value="1"/>
</dbReference>
<dbReference type="InterPro" id="IPR035093">
    <property type="entry name" value="RelE/ParE_toxin_dom_sf"/>
</dbReference>
<evidence type="ECO:0000313" key="4">
    <source>
        <dbReference type="Proteomes" id="UP000199256"/>
    </source>
</evidence>
<dbReference type="PANTHER" id="PTHR35601:SF1">
    <property type="entry name" value="TOXIN RELE"/>
    <property type="match status" value="1"/>
</dbReference>
<dbReference type="InterPro" id="IPR007712">
    <property type="entry name" value="RelE/ParE_toxin"/>
</dbReference>
<organism evidence="3 4">
    <name type="scientific">Ectothiorhodospira marina</name>
    <dbReference type="NCBI Taxonomy" id="1396821"/>
    <lineage>
        <taxon>Bacteria</taxon>
        <taxon>Pseudomonadati</taxon>
        <taxon>Pseudomonadota</taxon>
        <taxon>Gammaproteobacteria</taxon>
        <taxon>Chromatiales</taxon>
        <taxon>Ectothiorhodospiraceae</taxon>
        <taxon>Ectothiorhodospira</taxon>
    </lineage>
</organism>
<keyword evidence="4" id="KW-1185">Reference proteome</keyword>
<sequence length="119" mass="13478">MTWKVIYHPGVRQDLAQLGSAAAKRVLDVIEERIRDGEPEKLGKPLRGTLAGCRRIRTGNTRIVYRVDGNAVQVLIIAVGARRDEEAYKLADQERKRGQPPFTSYWTPRHARATLSLEQ</sequence>
<gene>
    <name evidence="3" type="ORF">SAMN05444515_12331</name>
</gene>
<dbReference type="AlphaFoldDB" id="A0A1H7RIV8"/>
<name>A0A1H7RIV8_9GAMM</name>
<proteinExistence type="inferred from homology"/>
<protein>
    <submittedName>
        <fullName evidence="3">mRNA interferase RelE/StbE</fullName>
    </submittedName>
</protein>
<dbReference type="Pfam" id="PF05016">
    <property type="entry name" value="ParE_toxin"/>
    <property type="match status" value="1"/>
</dbReference>
<dbReference type="STRING" id="1396821.SAMN05444515_12331"/>
<reference evidence="4" key="1">
    <citation type="submission" date="2016-10" db="EMBL/GenBank/DDBJ databases">
        <authorList>
            <person name="Varghese N."/>
            <person name="Submissions S."/>
        </authorList>
    </citation>
    <scope>NUCLEOTIDE SEQUENCE [LARGE SCALE GENOMIC DNA]</scope>
    <source>
        <strain evidence="4">DSM 241</strain>
    </source>
</reference>